<feature type="transmembrane region" description="Helical" evidence="14">
    <location>
        <begin position="317"/>
        <end position="337"/>
    </location>
</feature>
<keyword evidence="9 13" id="KW-0560">Oxidoreductase</keyword>
<dbReference type="InterPro" id="IPR001128">
    <property type="entry name" value="Cyt_P450"/>
</dbReference>
<keyword evidence="12 14" id="KW-0472">Membrane</keyword>
<comment type="cofactor">
    <cofactor evidence="1">
        <name>heme</name>
        <dbReference type="ChEBI" id="CHEBI:30413"/>
    </cofactor>
</comment>
<evidence type="ECO:0000256" key="14">
    <source>
        <dbReference type="SAM" id="Phobius"/>
    </source>
</evidence>
<keyword evidence="8" id="KW-0492">Microsome</keyword>
<keyword evidence="5 13" id="KW-0349">Heme</keyword>
<dbReference type="InterPro" id="IPR002401">
    <property type="entry name" value="Cyt_P450_E_grp-I"/>
</dbReference>
<dbReference type="PANTHER" id="PTHR24292">
    <property type="entry name" value="CYTOCHROME P450"/>
    <property type="match status" value="1"/>
</dbReference>
<keyword evidence="10 13" id="KW-0408">Iron</keyword>
<name>A0ABM3JIB9_BACDO</name>
<evidence type="ECO:0000256" key="11">
    <source>
        <dbReference type="ARBA" id="ARBA00023033"/>
    </source>
</evidence>
<evidence type="ECO:0000256" key="12">
    <source>
        <dbReference type="ARBA" id="ARBA00023136"/>
    </source>
</evidence>
<keyword evidence="6 13" id="KW-0479">Metal-binding</keyword>
<dbReference type="PRINTS" id="PR00463">
    <property type="entry name" value="EP450I"/>
</dbReference>
<organism evidence="15 16">
    <name type="scientific">Bactrocera dorsalis</name>
    <name type="common">Oriental fruit fly</name>
    <name type="synonym">Dacus dorsalis</name>
    <dbReference type="NCBI Taxonomy" id="27457"/>
    <lineage>
        <taxon>Eukaryota</taxon>
        <taxon>Metazoa</taxon>
        <taxon>Ecdysozoa</taxon>
        <taxon>Arthropoda</taxon>
        <taxon>Hexapoda</taxon>
        <taxon>Insecta</taxon>
        <taxon>Pterygota</taxon>
        <taxon>Neoptera</taxon>
        <taxon>Endopterygota</taxon>
        <taxon>Diptera</taxon>
        <taxon>Brachycera</taxon>
        <taxon>Muscomorpha</taxon>
        <taxon>Tephritoidea</taxon>
        <taxon>Tephritidae</taxon>
        <taxon>Bactrocera</taxon>
        <taxon>Bactrocera</taxon>
    </lineage>
</organism>
<dbReference type="Pfam" id="PF00067">
    <property type="entry name" value="p450"/>
    <property type="match status" value="1"/>
</dbReference>
<evidence type="ECO:0000313" key="16">
    <source>
        <dbReference type="RefSeq" id="XP_049308982.1"/>
    </source>
</evidence>
<evidence type="ECO:0000256" key="10">
    <source>
        <dbReference type="ARBA" id="ARBA00023004"/>
    </source>
</evidence>
<dbReference type="PRINTS" id="PR00385">
    <property type="entry name" value="P450"/>
</dbReference>
<evidence type="ECO:0000256" key="8">
    <source>
        <dbReference type="ARBA" id="ARBA00022848"/>
    </source>
</evidence>
<dbReference type="Gene3D" id="1.10.630.10">
    <property type="entry name" value="Cytochrome P450"/>
    <property type="match status" value="1"/>
</dbReference>
<dbReference type="GeneID" id="125777714"/>
<gene>
    <name evidence="16" type="primary">LOC125777714</name>
</gene>
<evidence type="ECO:0000256" key="1">
    <source>
        <dbReference type="ARBA" id="ARBA00001971"/>
    </source>
</evidence>
<protein>
    <submittedName>
        <fullName evidence="16">Probable cytochrome P450 6t3</fullName>
    </submittedName>
</protein>
<evidence type="ECO:0000256" key="13">
    <source>
        <dbReference type="RuleBase" id="RU000461"/>
    </source>
</evidence>
<dbReference type="RefSeq" id="XP_049308982.1">
    <property type="nucleotide sequence ID" value="XM_049453025.1"/>
</dbReference>
<comment type="similarity">
    <text evidence="4 13">Belongs to the cytochrome P450 family.</text>
</comment>
<evidence type="ECO:0000256" key="5">
    <source>
        <dbReference type="ARBA" id="ARBA00022617"/>
    </source>
</evidence>
<evidence type="ECO:0000256" key="4">
    <source>
        <dbReference type="ARBA" id="ARBA00010617"/>
    </source>
</evidence>
<evidence type="ECO:0000313" key="15">
    <source>
        <dbReference type="Proteomes" id="UP001652620"/>
    </source>
</evidence>
<dbReference type="InterPro" id="IPR017972">
    <property type="entry name" value="Cyt_P450_CS"/>
</dbReference>
<dbReference type="CDD" id="cd11056">
    <property type="entry name" value="CYP6-like"/>
    <property type="match status" value="1"/>
</dbReference>
<reference evidence="16" key="1">
    <citation type="submission" date="2025-08" db="UniProtKB">
        <authorList>
            <consortium name="RefSeq"/>
        </authorList>
    </citation>
    <scope>IDENTIFICATION</scope>
    <source>
        <tissue evidence="16">Adult</tissue>
    </source>
</reference>
<dbReference type="PROSITE" id="PS00086">
    <property type="entry name" value="CYTOCHROME_P450"/>
    <property type="match status" value="1"/>
</dbReference>
<keyword evidence="15" id="KW-1185">Reference proteome</keyword>
<keyword evidence="11 13" id="KW-0503">Monooxygenase</keyword>
<evidence type="ECO:0000256" key="7">
    <source>
        <dbReference type="ARBA" id="ARBA00022824"/>
    </source>
</evidence>
<dbReference type="InterPro" id="IPR036396">
    <property type="entry name" value="Cyt_P450_sf"/>
</dbReference>
<keyword evidence="7" id="KW-0256">Endoplasmic reticulum</keyword>
<dbReference type="SUPFAM" id="SSF48264">
    <property type="entry name" value="Cytochrome P450"/>
    <property type="match status" value="1"/>
</dbReference>
<accession>A0ABM3JIB9</accession>
<dbReference type="PANTHER" id="PTHR24292:SF45">
    <property type="entry name" value="CYTOCHROME P450 6G1-RELATED"/>
    <property type="match status" value="1"/>
</dbReference>
<proteinExistence type="inferred from homology"/>
<evidence type="ECO:0000256" key="6">
    <source>
        <dbReference type="ARBA" id="ARBA00022723"/>
    </source>
</evidence>
<dbReference type="Proteomes" id="UP001652620">
    <property type="component" value="Chromosome 3"/>
</dbReference>
<sequence>MSVYGYQLLITIALILVTMTLIQLWLQRRYSYWHRRKIPYLKPTPLLGNLKSLLLLRTSFGDYFRRLYDEPNFQSAPFFGFFILQTPALLIREPQLIEQLLTKQFTSFPNRYEAADLHSDPMGALTLPLAKYAIWRKSRREISKLFTSGHIKSVMYPKLITYAELLEEYITRKIKQDASEHNVGVAAIIEVKEMCALYTTDVTAALLYSIDVAGLRNDGCEMRTQCEDLFQPSLRKIIDFFAIFFLPRWVRKLKSKVFTRKYADYLRRLVEERLKGTERKPDGGDLIDLLLSMQQHLSDSEPCSAWLRHPDFIAAQVGIFLLAGFETSSSLIALILYELAKQPEIQRKLKAEIAASFRDPPSAPNDGVSYKQLMHMPYMHMVVAEGLRLYPTAPFINRECLPNGDQQTLWFDKGKKYLSIPRNVPAYISILGLHSDPKFWPNPQLYDPQRFSQEKLPTIKPMTYLPFGAGPHGCIGSRLGMLQVKLGLLYILKRHRVELCEKTTKKIRFDSKRFMLEAKGGLYLKFVQDK</sequence>
<evidence type="ECO:0000256" key="9">
    <source>
        <dbReference type="ARBA" id="ARBA00023002"/>
    </source>
</evidence>
<evidence type="ECO:0000256" key="3">
    <source>
        <dbReference type="ARBA" id="ARBA00004406"/>
    </source>
</evidence>
<evidence type="ECO:0000256" key="2">
    <source>
        <dbReference type="ARBA" id="ARBA00004174"/>
    </source>
</evidence>
<feature type="transmembrane region" description="Helical" evidence="14">
    <location>
        <begin position="6"/>
        <end position="26"/>
    </location>
</feature>
<keyword evidence="14" id="KW-0812">Transmembrane</keyword>
<comment type="subcellular location">
    <subcellularLocation>
        <location evidence="3">Endoplasmic reticulum membrane</location>
        <topology evidence="3">Peripheral membrane protein</topology>
    </subcellularLocation>
    <subcellularLocation>
        <location evidence="2">Microsome membrane</location>
        <topology evidence="2">Peripheral membrane protein</topology>
    </subcellularLocation>
</comment>
<dbReference type="InterPro" id="IPR050476">
    <property type="entry name" value="Insect_CytP450_Detox"/>
</dbReference>
<keyword evidence="14" id="KW-1133">Transmembrane helix</keyword>